<protein>
    <recommendedName>
        <fullName evidence="4">RING-type domain-containing protein</fullName>
    </recommendedName>
</protein>
<dbReference type="InterPro" id="IPR001841">
    <property type="entry name" value="Znf_RING"/>
</dbReference>
<feature type="region of interest" description="Disordered" evidence="2">
    <location>
        <begin position="1"/>
        <end position="141"/>
    </location>
</feature>
<keyword evidence="6" id="KW-1185">Reference proteome</keyword>
<feature type="transmembrane region" description="Helical" evidence="3">
    <location>
        <begin position="161"/>
        <end position="186"/>
    </location>
</feature>
<dbReference type="FunCoup" id="K3ZFG5">
    <property type="interactions" value="210"/>
</dbReference>
<dbReference type="Gramene" id="KQL14653">
    <property type="protein sequence ID" value="KQL14653"/>
    <property type="gene ID" value="SETIT_025316mg"/>
</dbReference>
<dbReference type="InterPro" id="IPR044289">
    <property type="entry name" value="ATL67-70"/>
</dbReference>
<feature type="compositionally biased region" description="Low complexity" evidence="2">
    <location>
        <begin position="1"/>
        <end position="17"/>
    </location>
</feature>
<dbReference type="GO" id="GO:0016740">
    <property type="term" value="F:transferase activity"/>
    <property type="evidence" value="ECO:0007669"/>
    <property type="project" value="InterPro"/>
</dbReference>
<dbReference type="AlphaFoldDB" id="K3ZFG5"/>
<dbReference type="PANTHER" id="PTHR46592">
    <property type="entry name" value="RING-H2 FINGER PROTEIN ATL67"/>
    <property type="match status" value="1"/>
</dbReference>
<evidence type="ECO:0000256" key="2">
    <source>
        <dbReference type="SAM" id="MobiDB-lite"/>
    </source>
</evidence>
<dbReference type="Proteomes" id="UP000004995">
    <property type="component" value="Unassembled WGS sequence"/>
</dbReference>
<dbReference type="CDD" id="cd16461">
    <property type="entry name" value="RING-H2_EL5-like"/>
    <property type="match status" value="1"/>
</dbReference>
<name>K3ZFG5_SETIT</name>
<keyword evidence="1" id="KW-0479">Metal-binding</keyword>
<dbReference type="PROSITE" id="PS50089">
    <property type="entry name" value="ZF_RING_2"/>
    <property type="match status" value="1"/>
</dbReference>
<feature type="domain" description="RING-type" evidence="4">
    <location>
        <begin position="278"/>
        <end position="320"/>
    </location>
</feature>
<dbReference type="SUPFAM" id="SSF57850">
    <property type="entry name" value="RING/U-box"/>
    <property type="match status" value="1"/>
</dbReference>
<dbReference type="SMART" id="SM00184">
    <property type="entry name" value="RING"/>
    <property type="match status" value="1"/>
</dbReference>
<keyword evidence="3" id="KW-0472">Membrane</keyword>
<dbReference type="GO" id="GO:0008270">
    <property type="term" value="F:zinc ion binding"/>
    <property type="evidence" value="ECO:0007669"/>
    <property type="project" value="UniProtKB-KW"/>
</dbReference>
<dbReference type="GO" id="GO:0016567">
    <property type="term" value="P:protein ubiquitination"/>
    <property type="evidence" value="ECO:0007669"/>
    <property type="project" value="InterPro"/>
</dbReference>
<dbReference type="EMBL" id="AGNK02001591">
    <property type="status" value="NOT_ANNOTATED_CDS"/>
    <property type="molecule type" value="Genomic_DNA"/>
</dbReference>
<keyword evidence="1" id="KW-0863">Zinc-finger</keyword>
<accession>K3ZFG5</accession>
<dbReference type="PANTHER" id="PTHR46592:SF6">
    <property type="entry name" value="RING-H2 FINGER PROTEIN ATL67"/>
    <property type="match status" value="1"/>
</dbReference>
<evidence type="ECO:0000313" key="6">
    <source>
        <dbReference type="Proteomes" id="UP000004995"/>
    </source>
</evidence>
<keyword evidence="3" id="KW-1133">Transmembrane helix</keyword>
<feature type="compositionally biased region" description="Basic residues" evidence="2">
    <location>
        <begin position="101"/>
        <end position="110"/>
    </location>
</feature>
<dbReference type="eggNOG" id="KOG0800">
    <property type="taxonomic scope" value="Eukaryota"/>
</dbReference>
<dbReference type="EnsemblPlants" id="KQL14653">
    <property type="protein sequence ID" value="KQL14653"/>
    <property type="gene ID" value="SETIT_025316mg"/>
</dbReference>
<proteinExistence type="predicted"/>
<organism evidence="5 6">
    <name type="scientific">Setaria italica</name>
    <name type="common">Foxtail millet</name>
    <name type="synonym">Panicum italicum</name>
    <dbReference type="NCBI Taxonomy" id="4555"/>
    <lineage>
        <taxon>Eukaryota</taxon>
        <taxon>Viridiplantae</taxon>
        <taxon>Streptophyta</taxon>
        <taxon>Embryophyta</taxon>
        <taxon>Tracheophyta</taxon>
        <taxon>Spermatophyta</taxon>
        <taxon>Magnoliopsida</taxon>
        <taxon>Liliopsida</taxon>
        <taxon>Poales</taxon>
        <taxon>Poaceae</taxon>
        <taxon>PACMAD clade</taxon>
        <taxon>Panicoideae</taxon>
        <taxon>Panicodae</taxon>
        <taxon>Paniceae</taxon>
        <taxon>Cenchrinae</taxon>
        <taxon>Setaria</taxon>
    </lineage>
</organism>
<keyword evidence="3" id="KW-0812">Transmembrane</keyword>
<dbReference type="InParanoid" id="K3ZFG5"/>
<dbReference type="Pfam" id="PF13639">
    <property type="entry name" value="zf-RING_2"/>
    <property type="match status" value="1"/>
</dbReference>
<dbReference type="HOGENOM" id="CLU_786651_0_0_1"/>
<evidence type="ECO:0000259" key="4">
    <source>
        <dbReference type="PROSITE" id="PS50089"/>
    </source>
</evidence>
<evidence type="ECO:0000313" key="5">
    <source>
        <dbReference type="EnsemblPlants" id="KQL14653"/>
    </source>
</evidence>
<evidence type="ECO:0000256" key="3">
    <source>
        <dbReference type="SAM" id="Phobius"/>
    </source>
</evidence>
<reference evidence="6" key="1">
    <citation type="journal article" date="2012" name="Nat. Biotechnol.">
        <title>Reference genome sequence of the model plant Setaria.</title>
        <authorList>
            <person name="Bennetzen J.L."/>
            <person name="Schmutz J."/>
            <person name="Wang H."/>
            <person name="Percifield R."/>
            <person name="Hawkins J."/>
            <person name="Pontaroli A.C."/>
            <person name="Estep M."/>
            <person name="Feng L."/>
            <person name="Vaughn J.N."/>
            <person name="Grimwood J."/>
            <person name="Jenkins J."/>
            <person name="Barry K."/>
            <person name="Lindquist E."/>
            <person name="Hellsten U."/>
            <person name="Deshpande S."/>
            <person name="Wang X."/>
            <person name="Wu X."/>
            <person name="Mitros T."/>
            <person name="Triplett J."/>
            <person name="Yang X."/>
            <person name="Ye C.Y."/>
            <person name="Mauro-Herrera M."/>
            <person name="Wang L."/>
            <person name="Li P."/>
            <person name="Sharma M."/>
            <person name="Sharma R."/>
            <person name="Ronald P.C."/>
            <person name="Panaud O."/>
            <person name="Kellogg E.A."/>
            <person name="Brutnell T.P."/>
            <person name="Doust A.N."/>
            <person name="Tuskan G.A."/>
            <person name="Rokhsar D."/>
            <person name="Devos K.M."/>
        </authorList>
    </citation>
    <scope>NUCLEOTIDE SEQUENCE [LARGE SCALE GENOMIC DNA]</scope>
    <source>
        <strain evidence="6">cv. Yugu1</strain>
    </source>
</reference>
<reference evidence="5" key="2">
    <citation type="submission" date="2018-08" db="UniProtKB">
        <authorList>
            <consortium name="EnsemblPlants"/>
        </authorList>
    </citation>
    <scope>IDENTIFICATION</scope>
    <source>
        <strain evidence="5">Yugu1</strain>
    </source>
</reference>
<dbReference type="Gene3D" id="3.30.40.10">
    <property type="entry name" value="Zinc/RING finger domain, C3HC4 (zinc finger)"/>
    <property type="match status" value="1"/>
</dbReference>
<keyword evidence="1" id="KW-0862">Zinc</keyword>
<dbReference type="InterPro" id="IPR013083">
    <property type="entry name" value="Znf_RING/FYVE/PHD"/>
</dbReference>
<sequence>PTIRTARSSSRTPPSAAVQSVSRLESSRCQRRPNAHCSVRVAAAESQPAEKTHAFPALSHSATPPTPVTNTTAKPSRGRKPEQRSTAARALHPPSAPRHYSAPRKPKPRKQIPTSHSAPRTARHAIPPHDHTPAAAAPAAADDEWEPTAMSFLDPLASLGLGYAIAIALGFLVLLASVLLASYFCLRRGAGDGFGAGGVGGVGGSARHAASSASSSGHISITVPRVVFVAEDYDSPGSSSRGAAAAASPVGLDPAVIATYPRVPFSRAALGPDAEVACSICLCEYREGEMLRVMPECKHRFHLTCLDAWLRRSASCPVCRSSPIPTPVSTPLSTPLSELVPLSQYAADRRRSR</sequence>
<evidence type="ECO:0000256" key="1">
    <source>
        <dbReference type="PROSITE-ProRule" id="PRU00175"/>
    </source>
</evidence>